<dbReference type="Proteomes" id="UP000401081">
    <property type="component" value="Unassembled WGS sequence"/>
</dbReference>
<dbReference type="GO" id="GO:0016757">
    <property type="term" value="F:glycosyltransferase activity"/>
    <property type="evidence" value="ECO:0007669"/>
    <property type="project" value="InterPro"/>
</dbReference>
<dbReference type="EMBL" id="CAADJD010000034">
    <property type="protein sequence ID" value="VFS90933.1"/>
    <property type="molecule type" value="Genomic_DNA"/>
</dbReference>
<evidence type="ECO:0000313" key="2">
    <source>
        <dbReference type="EMBL" id="VFS90933.1"/>
    </source>
</evidence>
<keyword evidence="2" id="KW-0808">Transferase</keyword>
<dbReference type="Pfam" id="PF00534">
    <property type="entry name" value="Glycos_transf_1"/>
    <property type="match status" value="1"/>
</dbReference>
<dbReference type="InterPro" id="IPR001296">
    <property type="entry name" value="Glyco_trans_1"/>
</dbReference>
<accession>A0A485D279</accession>
<sequence length="69" mass="7142">MSVLEAMSFAKPVVGGDIGGIPEQVRDGQEGRLFEPGNVSALATILDDLAQNPELARELGLRAPPAAGK</sequence>
<keyword evidence="3" id="KW-1185">Reference proteome</keyword>
<evidence type="ECO:0000259" key="1">
    <source>
        <dbReference type="Pfam" id="PF00534"/>
    </source>
</evidence>
<dbReference type="PANTHER" id="PTHR45947:SF3">
    <property type="entry name" value="SULFOQUINOVOSYL TRANSFERASE SQD2"/>
    <property type="match status" value="1"/>
</dbReference>
<name>A0A485D279_KLUCR</name>
<dbReference type="AlphaFoldDB" id="A0A485D279"/>
<dbReference type="PANTHER" id="PTHR45947">
    <property type="entry name" value="SULFOQUINOVOSYL TRANSFERASE SQD2"/>
    <property type="match status" value="1"/>
</dbReference>
<evidence type="ECO:0000313" key="3">
    <source>
        <dbReference type="Proteomes" id="UP000401081"/>
    </source>
</evidence>
<feature type="domain" description="Glycosyl transferase family 1" evidence="1">
    <location>
        <begin position="1"/>
        <end position="61"/>
    </location>
</feature>
<proteinExistence type="predicted"/>
<protein>
    <submittedName>
        <fullName evidence="2">Sugar transferase, PEP-CTERM/EpsH1 system associated</fullName>
    </submittedName>
</protein>
<dbReference type="Gene3D" id="3.40.50.2000">
    <property type="entry name" value="Glycogen Phosphorylase B"/>
    <property type="match status" value="1"/>
</dbReference>
<organism evidence="2 3">
    <name type="scientific">Kluyvera cryocrescens</name>
    <name type="common">Kluyvera citrophila</name>
    <dbReference type="NCBI Taxonomy" id="580"/>
    <lineage>
        <taxon>Bacteria</taxon>
        <taxon>Pseudomonadati</taxon>
        <taxon>Pseudomonadota</taxon>
        <taxon>Gammaproteobacteria</taxon>
        <taxon>Enterobacterales</taxon>
        <taxon>Enterobacteriaceae</taxon>
        <taxon>Kluyvera</taxon>
    </lineage>
</organism>
<reference evidence="2 3" key="1">
    <citation type="submission" date="2019-03" db="EMBL/GenBank/DDBJ databases">
        <authorList>
            <consortium name="Pathogen Informatics"/>
        </authorList>
    </citation>
    <scope>NUCLEOTIDE SEQUENCE [LARGE SCALE GENOMIC DNA]</scope>
    <source>
        <strain evidence="2 3">NCTC12993</strain>
    </source>
</reference>
<dbReference type="SUPFAM" id="SSF53756">
    <property type="entry name" value="UDP-Glycosyltransferase/glycogen phosphorylase"/>
    <property type="match status" value="1"/>
</dbReference>
<gene>
    <name evidence="2" type="ORF">NCTC12993_07541</name>
</gene>
<dbReference type="InterPro" id="IPR050194">
    <property type="entry name" value="Glycosyltransferase_grp1"/>
</dbReference>